<dbReference type="InterPro" id="IPR000944">
    <property type="entry name" value="Tscrpt_reg_Rrf2"/>
</dbReference>
<name>A0A7U3YG23_GEOS0</name>
<evidence type="ECO:0000313" key="4">
    <source>
        <dbReference type="EMBL" id="ADP74709.1"/>
    </source>
</evidence>
<organism evidence="4">
    <name type="scientific">Geobacillus sp. (strain Y4.1MC1)</name>
    <dbReference type="NCBI Taxonomy" id="581103"/>
    <lineage>
        <taxon>Bacteria</taxon>
        <taxon>Bacillati</taxon>
        <taxon>Bacillota</taxon>
        <taxon>Bacilli</taxon>
        <taxon>Bacillales</taxon>
        <taxon>Anoxybacillaceae</taxon>
        <taxon>Geobacillus</taxon>
    </lineage>
</organism>
<comment type="cofactor">
    <cofactor evidence="2">
        <name>[2Fe-2S] cluster</name>
        <dbReference type="ChEBI" id="CHEBI:190135"/>
    </cofactor>
</comment>
<dbReference type="PROSITE" id="PS01332">
    <property type="entry name" value="HTH_RRF2_1"/>
    <property type="match status" value="1"/>
</dbReference>
<evidence type="ECO:0000256" key="1">
    <source>
        <dbReference type="ARBA" id="ARBA00023125"/>
    </source>
</evidence>
<dbReference type="GO" id="GO:0003700">
    <property type="term" value="F:DNA-binding transcription factor activity"/>
    <property type="evidence" value="ECO:0007669"/>
    <property type="project" value="TreeGrafter"/>
</dbReference>
<dbReference type="PROSITE" id="PS51197">
    <property type="entry name" value="HTH_RRF2_2"/>
    <property type="match status" value="1"/>
</dbReference>
<reference evidence="4" key="1">
    <citation type="submission" date="2010-10" db="EMBL/GenBank/DDBJ databases">
        <title>Complete sequence of chromosome of Geobacillus sp. Y4.1MC1.</title>
        <authorList>
            <consortium name="US DOE Joint Genome Institute"/>
            <person name="Lucas S."/>
            <person name="Copeland A."/>
            <person name="Lapidus A."/>
            <person name="Cheng J.-F."/>
            <person name="Bruce D."/>
            <person name="Goodwin L."/>
            <person name="Pitluck S."/>
            <person name="Chertkov O."/>
            <person name="Zhang X."/>
            <person name="Detter J.C."/>
            <person name="Han C."/>
            <person name="Tapia R."/>
            <person name="Land M."/>
            <person name="Hauser L."/>
            <person name="Jeffries C."/>
            <person name="Kyrpides N."/>
            <person name="Ivanova N."/>
            <person name="Ovchinnikova G."/>
            <person name="Brumm P."/>
            <person name="Mead D."/>
            <person name="Woyke T."/>
        </authorList>
    </citation>
    <scope>NUCLEOTIDE SEQUENCE [LARGE SCALE GENOMIC DNA]</scope>
    <source>
        <strain evidence="4">Y4.1MC1</strain>
    </source>
</reference>
<dbReference type="InterPro" id="IPR036388">
    <property type="entry name" value="WH-like_DNA-bd_sf"/>
</dbReference>
<dbReference type="KEGG" id="gmc:GY4MC1_1960"/>
<dbReference type="NCBIfam" id="TIGR00738">
    <property type="entry name" value="rrf2_super"/>
    <property type="match status" value="1"/>
</dbReference>
<dbReference type="PANTHER" id="PTHR33221:SF4">
    <property type="entry name" value="HTH-TYPE TRANSCRIPTIONAL REPRESSOR NSRR"/>
    <property type="match status" value="1"/>
</dbReference>
<dbReference type="Gene3D" id="1.10.10.10">
    <property type="entry name" value="Winged helix-like DNA-binding domain superfamily/Winged helix DNA-binding domain"/>
    <property type="match status" value="1"/>
</dbReference>
<protein>
    <recommendedName>
        <fullName evidence="3">HTH-type transcriptional regulator NsrR</fullName>
    </recommendedName>
</protein>
<accession>A0A7U3YG23</accession>
<dbReference type="GO" id="GO:0003677">
    <property type="term" value="F:DNA binding"/>
    <property type="evidence" value="ECO:0007669"/>
    <property type="project" value="UniProtKB-KW"/>
</dbReference>
<dbReference type="SUPFAM" id="SSF46785">
    <property type="entry name" value="Winged helix' DNA-binding domain"/>
    <property type="match status" value="1"/>
</dbReference>
<sequence>MQLTNYTEYALRVLLFLGALEPGEKTNIKEISQTFSISENHLSKIVYELGKLGYIETIRGRNGGIRLAKQPEEINIGAVVRKTEENLSLVECFASHGNHCVLTPVCQLKSVLHEALEAFLRVLDAYALSDLLANKQSLQAIFSKKNDHMQASHVQK</sequence>
<evidence type="ECO:0000256" key="2">
    <source>
        <dbReference type="ARBA" id="ARBA00034078"/>
    </source>
</evidence>
<dbReference type="GO" id="GO:0005829">
    <property type="term" value="C:cytosol"/>
    <property type="evidence" value="ECO:0007669"/>
    <property type="project" value="TreeGrafter"/>
</dbReference>
<evidence type="ECO:0000256" key="3">
    <source>
        <dbReference type="ARBA" id="ARBA00040173"/>
    </source>
</evidence>
<dbReference type="Pfam" id="PF02082">
    <property type="entry name" value="Rrf2"/>
    <property type="match status" value="1"/>
</dbReference>
<dbReference type="EMBL" id="CP002293">
    <property type="protein sequence ID" value="ADP74709.1"/>
    <property type="molecule type" value="Genomic_DNA"/>
</dbReference>
<dbReference type="InterPro" id="IPR036390">
    <property type="entry name" value="WH_DNA-bd_sf"/>
</dbReference>
<dbReference type="InterPro" id="IPR030489">
    <property type="entry name" value="TR_Rrf2-type_CS"/>
</dbReference>
<gene>
    <name evidence="4" type="ORF">GY4MC1_1960</name>
</gene>
<proteinExistence type="predicted"/>
<dbReference type="PANTHER" id="PTHR33221">
    <property type="entry name" value="WINGED HELIX-TURN-HELIX TRANSCRIPTIONAL REGULATOR, RRF2 FAMILY"/>
    <property type="match status" value="1"/>
</dbReference>
<keyword evidence="1" id="KW-0238">DNA-binding</keyword>
<dbReference type="AlphaFoldDB" id="A0A7U3YG23"/>